<feature type="non-terminal residue" evidence="2">
    <location>
        <position position="1"/>
    </location>
</feature>
<accession>A0A9N9BXA6</accession>
<organism evidence="2 3">
    <name type="scientific">Racocetra fulgida</name>
    <dbReference type="NCBI Taxonomy" id="60492"/>
    <lineage>
        <taxon>Eukaryota</taxon>
        <taxon>Fungi</taxon>
        <taxon>Fungi incertae sedis</taxon>
        <taxon>Mucoromycota</taxon>
        <taxon>Glomeromycotina</taxon>
        <taxon>Glomeromycetes</taxon>
        <taxon>Diversisporales</taxon>
        <taxon>Gigasporaceae</taxon>
        <taxon>Racocetra</taxon>
    </lineage>
</organism>
<proteinExistence type="predicted"/>
<evidence type="ECO:0000256" key="1">
    <source>
        <dbReference type="SAM" id="MobiDB-lite"/>
    </source>
</evidence>
<dbReference type="OrthoDB" id="2328672at2759"/>
<sequence>MNQQQIQRQEAVTAYDRQVTHEIFHDTMEFLEKYIEIAGYYPDWHARRQFPNNEVKRTIDGPEDAEECFSIVLLGLKNTIKHKPPFIQEEIKQEFYRWISSTGINENNSPERLQHILFGFHEILEGRSEKFDKDLKNSKQTLDHNSPEYAKELTTFFAAFQEPLQNQRDIAESLEGKKHDEINIENKFNGTVEQGQGILEKMANLVRSLPENFNFFQQEDQKEINANGQPSKNEPAENDDHMITDNANGEPPKDKPAENGDGMVTDNANGEPPQDKPAEN</sequence>
<comment type="caution">
    <text evidence="2">The sequence shown here is derived from an EMBL/GenBank/DDBJ whole genome shotgun (WGS) entry which is preliminary data.</text>
</comment>
<feature type="compositionally biased region" description="Basic and acidic residues" evidence="1">
    <location>
        <begin position="234"/>
        <end position="243"/>
    </location>
</feature>
<feature type="region of interest" description="Disordered" evidence="1">
    <location>
        <begin position="225"/>
        <end position="280"/>
    </location>
</feature>
<dbReference type="AlphaFoldDB" id="A0A9N9BXA6"/>
<keyword evidence="3" id="KW-1185">Reference proteome</keyword>
<dbReference type="Proteomes" id="UP000789396">
    <property type="component" value="Unassembled WGS sequence"/>
</dbReference>
<evidence type="ECO:0000313" key="2">
    <source>
        <dbReference type="EMBL" id="CAG8579163.1"/>
    </source>
</evidence>
<gene>
    <name evidence="2" type="ORF">RFULGI_LOCUS5774</name>
</gene>
<evidence type="ECO:0000313" key="3">
    <source>
        <dbReference type="Proteomes" id="UP000789396"/>
    </source>
</evidence>
<dbReference type="EMBL" id="CAJVPZ010006872">
    <property type="protein sequence ID" value="CAG8579163.1"/>
    <property type="molecule type" value="Genomic_DNA"/>
</dbReference>
<reference evidence="2" key="1">
    <citation type="submission" date="2021-06" db="EMBL/GenBank/DDBJ databases">
        <authorList>
            <person name="Kallberg Y."/>
            <person name="Tangrot J."/>
            <person name="Rosling A."/>
        </authorList>
    </citation>
    <scope>NUCLEOTIDE SEQUENCE</scope>
    <source>
        <strain evidence="2">IN212</strain>
    </source>
</reference>
<protein>
    <submittedName>
        <fullName evidence="2">17767_t:CDS:1</fullName>
    </submittedName>
</protein>
<name>A0A9N9BXA6_9GLOM</name>